<organism evidence="2 3">
    <name type="scientific">Myceligenerans crystallogenes</name>
    <dbReference type="NCBI Taxonomy" id="316335"/>
    <lineage>
        <taxon>Bacteria</taxon>
        <taxon>Bacillati</taxon>
        <taxon>Actinomycetota</taxon>
        <taxon>Actinomycetes</taxon>
        <taxon>Micrococcales</taxon>
        <taxon>Promicromonosporaceae</taxon>
        <taxon>Myceligenerans</taxon>
    </lineage>
</organism>
<name>A0ABN2N488_9MICO</name>
<feature type="signal peptide" evidence="1">
    <location>
        <begin position="1"/>
        <end position="27"/>
    </location>
</feature>
<evidence type="ECO:0000256" key="1">
    <source>
        <dbReference type="SAM" id="SignalP"/>
    </source>
</evidence>
<protein>
    <recommendedName>
        <fullName evidence="4">Lipoprotein</fullName>
    </recommendedName>
</protein>
<evidence type="ECO:0008006" key="4">
    <source>
        <dbReference type="Google" id="ProtNLM"/>
    </source>
</evidence>
<reference evidence="2 3" key="1">
    <citation type="journal article" date="2019" name="Int. J. Syst. Evol. Microbiol.">
        <title>The Global Catalogue of Microorganisms (GCM) 10K type strain sequencing project: providing services to taxonomists for standard genome sequencing and annotation.</title>
        <authorList>
            <consortium name="The Broad Institute Genomics Platform"/>
            <consortium name="The Broad Institute Genome Sequencing Center for Infectious Disease"/>
            <person name="Wu L."/>
            <person name="Ma J."/>
        </authorList>
    </citation>
    <scope>NUCLEOTIDE SEQUENCE [LARGE SCALE GENOMIC DNA]</scope>
    <source>
        <strain evidence="2 3">JCM 14326</strain>
    </source>
</reference>
<evidence type="ECO:0000313" key="3">
    <source>
        <dbReference type="Proteomes" id="UP001501094"/>
    </source>
</evidence>
<keyword evidence="3" id="KW-1185">Reference proteome</keyword>
<gene>
    <name evidence="2" type="ORF">GCM10009751_05590</name>
</gene>
<feature type="chain" id="PRO_5046808508" description="Lipoprotein" evidence="1">
    <location>
        <begin position="28"/>
        <end position="127"/>
    </location>
</feature>
<keyword evidence="1" id="KW-0732">Signal</keyword>
<accession>A0ABN2N488</accession>
<proteinExistence type="predicted"/>
<dbReference type="EMBL" id="BAAANL010000001">
    <property type="protein sequence ID" value="GAA1851937.1"/>
    <property type="molecule type" value="Genomic_DNA"/>
</dbReference>
<dbReference type="RefSeq" id="WP_344099284.1">
    <property type="nucleotide sequence ID" value="NZ_BAAANL010000001.1"/>
</dbReference>
<dbReference type="PROSITE" id="PS51257">
    <property type="entry name" value="PROKAR_LIPOPROTEIN"/>
    <property type="match status" value="1"/>
</dbReference>
<comment type="caution">
    <text evidence="2">The sequence shown here is derived from an EMBL/GenBank/DDBJ whole genome shotgun (WGS) entry which is preliminary data.</text>
</comment>
<dbReference type="Proteomes" id="UP001501094">
    <property type="component" value="Unassembled WGS sequence"/>
</dbReference>
<evidence type="ECO:0000313" key="2">
    <source>
        <dbReference type="EMBL" id="GAA1851937.1"/>
    </source>
</evidence>
<sequence>MIGRARSRRVLARLAPAVVVLTLAACASPGDRAACAEVYVPVIEAVEGVESVDAECSARLDGGWAQVNVYLTTNDKDEALATADRIERAMAAAPELEPGWYTPSTYWFQDGTGYVAEPVTVGDLREK</sequence>